<feature type="non-terminal residue" evidence="1">
    <location>
        <position position="154"/>
    </location>
</feature>
<dbReference type="AlphaFoldDB" id="A0A8S9TPI7"/>
<dbReference type="Proteomes" id="UP000704712">
    <property type="component" value="Unassembled WGS sequence"/>
</dbReference>
<name>A0A8S9TPI7_PHYIN</name>
<organism evidence="1 2">
    <name type="scientific">Phytophthora infestans</name>
    <name type="common">Potato late blight agent</name>
    <name type="synonym">Botrytis infestans</name>
    <dbReference type="NCBI Taxonomy" id="4787"/>
    <lineage>
        <taxon>Eukaryota</taxon>
        <taxon>Sar</taxon>
        <taxon>Stramenopiles</taxon>
        <taxon>Oomycota</taxon>
        <taxon>Peronosporomycetes</taxon>
        <taxon>Peronosporales</taxon>
        <taxon>Peronosporaceae</taxon>
        <taxon>Phytophthora</taxon>
    </lineage>
</organism>
<comment type="caution">
    <text evidence="1">The sequence shown here is derived from an EMBL/GenBank/DDBJ whole genome shotgun (WGS) entry which is preliminary data.</text>
</comment>
<gene>
    <name evidence="1" type="ORF">GN958_ATG21987</name>
</gene>
<protein>
    <submittedName>
        <fullName evidence="1">Uncharacterized protein</fullName>
    </submittedName>
</protein>
<evidence type="ECO:0000313" key="2">
    <source>
        <dbReference type="Proteomes" id="UP000704712"/>
    </source>
</evidence>
<accession>A0A8S9TPI7</accession>
<dbReference type="EMBL" id="JAACNO010003054">
    <property type="protein sequence ID" value="KAF4128817.1"/>
    <property type="molecule type" value="Genomic_DNA"/>
</dbReference>
<reference evidence="1" key="1">
    <citation type="submission" date="2020-03" db="EMBL/GenBank/DDBJ databases">
        <title>Hybrid Assembly of Korean Phytophthora infestans isolates.</title>
        <authorList>
            <person name="Prokchorchik M."/>
            <person name="Lee Y."/>
            <person name="Seo J."/>
            <person name="Cho J.-H."/>
            <person name="Park Y.-E."/>
            <person name="Jang D.-C."/>
            <person name="Im J.-S."/>
            <person name="Choi J.-G."/>
            <person name="Park H.-J."/>
            <person name="Lee G.-B."/>
            <person name="Lee Y.-G."/>
            <person name="Hong S.-Y."/>
            <person name="Cho K."/>
            <person name="Sohn K.H."/>
        </authorList>
    </citation>
    <scope>NUCLEOTIDE SEQUENCE</scope>
    <source>
        <strain evidence="1">KR_2_A2</strain>
    </source>
</reference>
<evidence type="ECO:0000313" key="1">
    <source>
        <dbReference type="EMBL" id="KAF4128817.1"/>
    </source>
</evidence>
<proteinExistence type="predicted"/>
<sequence length="154" mass="16852">IMESPQALARSEVPGDMKLNGIMTALKGVIEKQPRGEKIKKFSFTLEDGFQVLKTMLMVDSGTMLGPIAFNHVVTTHARQPDHTEFTLPDDNTTRQAIALDDAAAQLAAEVPGKRPAQVATIRHEINGIWNNLRVDITSLRAALGLPAHDIFTQ</sequence>
<feature type="non-terminal residue" evidence="1">
    <location>
        <position position="1"/>
    </location>
</feature>